<dbReference type="PROSITE" id="PS50132">
    <property type="entry name" value="RGS"/>
    <property type="match status" value="1"/>
</dbReference>
<dbReference type="PANTHER" id="PTHR46102:SF2">
    <property type="entry name" value="AXIN"/>
    <property type="match status" value="1"/>
</dbReference>
<proteinExistence type="predicted"/>
<accession>A0ABD2PY44</accession>
<dbReference type="Gene3D" id="1.10.196.10">
    <property type="match status" value="1"/>
</dbReference>
<comment type="subcellular location">
    <subcellularLocation>
        <location evidence="1">Cytoplasm</location>
    </subcellularLocation>
</comment>
<feature type="compositionally biased region" description="Basic and acidic residues" evidence="3">
    <location>
        <begin position="9"/>
        <end position="18"/>
    </location>
</feature>
<dbReference type="EMBL" id="JBJKFK010001741">
    <property type="protein sequence ID" value="KAL3312331.1"/>
    <property type="molecule type" value="Genomic_DNA"/>
</dbReference>
<dbReference type="InterPro" id="IPR036305">
    <property type="entry name" value="RGS_sf"/>
</dbReference>
<dbReference type="InterPro" id="IPR043581">
    <property type="entry name" value="Axin-like"/>
</dbReference>
<dbReference type="InterPro" id="IPR044926">
    <property type="entry name" value="RGS_subdomain_2"/>
</dbReference>
<keyword evidence="6" id="KW-1185">Reference proteome</keyword>
<reference evidence="5 6" key="1">
    <citation type="submission" date="2024-11" db="EMBL/GenBank/DDBJ databases">
        <title>Adaptive evolution of stress response genes in parasites aligns with host niche diversity.</title>
        <authorList>
            <person name="Hahn C."/>
            <person name="Resl P."/>
        </authorList>
    </citation>
    <scope>NUCLEOTIDE SEQUENCE [LARGE SCALE GENOMIC DNA]</scope>
    <source>
        <strain evidence="5">EGGRZ-B1_66</strain>
        <tissue evidence="5">Body</tissue>
    </source>
</reference>
<dbReference type="InterPro" id="IPR024066">
    <property type="entry name" value="RGS_subdom1/3"/>
</dbReference>
<organism evidence="5 6">
    <name type="scientific">Cichlidogyrus casuarinus</name>
    <dbReference type="NCBI Taxonomy" id="1844966"/>
    <lineage>
        <taxon>Eukaryota</taxon>
        <taxon>Metazoa</taxon>
        <taxon>Spiralia</taxon>
        <taxon>Lophotrochozoa</taxon>
        <taxon>Platyhelminthes</taxon>
        <taxon>Monogenea</taxon>
        <taxon>Monopisthocotylea</taxon>
        <taxon>Dactylogyridea</taxon>
        <taxon>Ancyrocephalidae</taxon>
        <taxon>Cichlidogyrus</taxon>
    </lineage>
</organism>
<name>A0ABD2PY44_9PLAT</name>
<dbReference type="PRINTS" id="PR01301">
    <property type="entry name" value="RGSPROTEIN"/>
</dbReference>
<evidence type="ECO:0000259" key="4">
    <source>
        <dbReference type="PROSITE" id="PS50132"/>
    </source>
</evidence>
<dbReference type="Proteomes" id="UP001626550">
    <property type="component" value="Unassembled WGS sequence"/>
</dbReference>
<dbReference type="SUPFAM" id="SSF48097">
    <property type="entry name" value="Regulator of G-protein signaling, RGS"/>
    <property type="match status" value="1"/>
</dbReference>
<evidence type="ECO:0000256" key="2">
    <source>
        <dbReference type="ARBA" id="ARBA00022490"/>
    </source>
</evidence>
<feature type="region of interest" description="Disordered" evidence="3">
    <location>
        <begin position="1"/>
        <end position="25"/>
    </location>
</feature>
<sequence length="256" mass="29055">MAYPSDLSRSCHEADGKSVRSWGSGGNTSGSGGVYGSLYGAIIDASPQKLPISRWSLSLDNLLEDQIGVDLFRSYLKQIGSNNMLDFWFACNGLKQSIYRGSEPEKVQRLVKIIYRYFIKSSSSSSISIKTDTKRQIYEKISKTQSFDKDIFATAHSEIDKYLREIAYPAFLTSELYIRFIQNSLNHSHLYQQQFDKNLPTLTEEDDSRKQFCDDSAIRYRPLALHNQSKLQPAFTFSPQPVAVTNISNPYPQNSL</sequence>
<dbReference type="Pfam" id="PF00615">
    <property type="entry name" value="RGS"/>
    <property type="match status" value="1"/>
</dbReference>
<dbReference type="PANTHER" id="PTHR46102">
    <property type="entry name" value="AXIN"/>
    <property type="match status" value="1"/>
</dbReference>
<feature type="domain" description="RGS" evidence="4">
    <location>
        <begin position="58"/>
        <end position="181"/>
    </location>
</feature>
<dbReference type="InterPro" id="IPR016137">
    <property type="entry name" value="RGS"/>
</dbReference>
<comment type="caution">
    <text evidence="5">The sequence shown here is derived from an EMBL/GenBank/DDBJ whole genome shotgun (WGS) entry which is preliminary data.</text>
</comment>
<dbReference type="AlphaFoldDB" id="A0ABD2PY44"/>
<gene>
    <name evidence="5" type="primary">AXIN2_1</name>
    <name evidence="5" type="ORF">Ciccas_009075</name>
</gene>
<dbReference type="SMART" id="SM00315">
    <property type="entry name" value="RGS"/>
    <property type="match status" value="1"/>
</dbReference>
<evidence type="ECO:0000313" key="6">
    <source>
        <dbReference type="Proteomes" id="UP001626550"/>
    </source>
</evidence>
<dbReference type="GO" id="GO:0005737">
    <property type="term" value="C:cytoplasm"/>
    <property type="evidence" value="ECO:0007669"/>
    <property type="project" value="UniProtKB-SubCell"/>
</dbReference>
<evidence type="ECO:0000256" key="1">
    <source>
        <dbReference type="ARBA" id="ARBA00004496"/>
    </source>
</evidence>
<evidence type="ECO:0000256" key="3">
    <source>
        <dbReference type="SAM" id="MobiDB-lite"/>
    </source>
</evidence>
<protein>
    <submittedName>
        <fullName evidence="5">Axin-2</fullName>
    </submittedName>
</protein>
<dbReference type="Gene3D" id="1.10.167.10">
    <property type="entry name" value="Regulator of G-protein Signalling 4, domain 2"/>
    <property type="match status" value="1"/>
</dbReference>
<evidence type="ECO:0000313" key="5">
    <source>
        <dbReference type="EMBL" id="KAL3312331.1"/>
    </source>
</evidence>
<keyword evidence="2" id="KW-0963">Cytoplasm</keyword>